<reference evidence="1" key="3">
    <citation type="submission" date="2015-04" db="UniProtKB">
        <authorList>
            <consortium name="EnsemblPlants"/>
        </authorList>
    </citation>
    <scope>IDENTIFICATION</scope>
</reference>
<dbReference type="AlphaFoldDB" id="A0A0D9VFS9"/>
<reference evidence="1 2" key="1">
    <citation type="submission" date="2012-08" db="EMBL/GenBank/DDBJ databases">
        <title>Oryza genome evolution.</title>
        <authorList>
            <person name="Wing R.A."/>
        </authorList>
    </citation>
    <scope>NUCLEOTIDE SEQUENCE</scope>
</reference>
<evidence type="ECO:0000313" key="1">
    <source>
        <dbReference type="EnsemblPlants" id="LPERR02G12950.1"/>
    </source>
</evidence>
<evidence type="ECO:0000313" key="2">
    <source>
        <dbReference type="Proteomes" id="UP000032180"/>
    </source>
</evidence>
<reference evidence="2" key="2">
    <citation type="submission" date="2013-12" db="EMBL/GenBank/DDBJ databases">
        <authorList>
            <person name="Yu Y."/>
            <person name="Lee S."/>
            <person name="de Baynast K."/>
            <person name="Wissotski M."/>
            <person name="Liu L."/>
            <person name="Talag J."/>
            <person name="Goicoechea J."/>
            <person name="Angelova A."/>
            <person name="Jetty R."/>
            <person name="Kudrna D."/>
            <person name="Golser W."/>
            <person name="Rivera L."/>
            <person name="Zhang J."/>
            <person name="Wing R."/>
        </authorList>
    </citation>
    <scope>NUCLEOTIDE SEQUENCE</scope>
</reference>
<dbReference type="HOGENOM" id="CLU_3427091_0_0_1"/>
<dbReference type="Proteomes" id="UP000032180">
    <property type="component" value="Chromosome 2"/>
</dbReference>
<dbReference type="EnsemblPlants" id="LPERR02G12950.1">
    <property type="protein sequence ID" value="LPERR02G12950.1"/>
    <property type="gene ID" value="LPERR02G12950"/>
</dbReference>
<organism evidence="1 2">
    <name type="scientific">Leersia perrieri</name>
    <dbReference type="NCBI Taxonomy" id="77586"/>
    <lineage>
        <taxon>Eukaryota</taxon>
        <taxon>Viridiplantae</taxon>
        <taxon>Streptophyta</taxon>
        <taxon>Embryophyta</taxon>
        <taxon>Tracheophyta</taxon>
        <taxon>Spermatophyta</taxon>
        <taxon>Magnoliopsida</taxon>
        <taxon>Liliopsida</taxon>
        <taxon>Poales</taxon>
        <taxon>Poaceae</taxon>
        <taxon>BOP clade</taxon>
        <taxon>Oryzoideae</taxon>
        <taxon>Oryzeae</taxon>
        <taxon>Oryzinae</taxon>
        <taxon>Leersia</taxon>
    </lineage>
</organism>
<accession>A0A0D9VFS9</accession>
<dbReference type="Gramene" id="LPERR02G12950.1">
    <property type="protein sequence ID" value="LPERR02G12950.1"/>
    <property type="gene ID" value="LPERR02G12950"/>
</dbReference>
<proteinExistence type="predicted"/>
<protein>
    <submittedName>
        <fullName evidence="1">Uncharacterized protein</fullName>
    </submittedName>
</protein>
<name>A0A0D9VFS9_9ORYZ</name>
<sequence length="21" mass="2418">MKAKTKHVELGAEYVDIELKD</sequence>
<keyword evidence="2" id="KW-1185">Reference proteome</keyword>